<evidence type="ECO:0000256" key="2">
    <source>
        <dbReference type="ARBA" id="ARBA00022448"/>
    </source>
</evidence>
<evidence type="ECO:0000313" key="7">
    <source>
        <dbReference type="Proteomes" id="UP000034785"/>
    </source>
</evidence>
<dbReference type="InterPro" id="IPR030678">
    <property type="entry name" value="Peptide/Ni-bd"/>
</dbReference>
<dbReference type="GO" id="GO:0042597">
    <property type="term" value="C:periplasmic space"/>
    <property type="evidence" value="ECO:0007669"/>
    <property type="project" value="UniProtKB-ARBA"/>
</dbReference>
<evidence type="ECO:0000256" key="4">
    <source>
        <dbReference type="SAM" id="Phobius"/>
    </source>
</evidence>
<dbReference type="Gene3D" id="3.90.76.10">
    <property type="entry name" value="Dipeptide-binding Protein, Domain 1"/>
    <property type="match status" value="1"/>
</dbReference>
<sequence length="476" mass="53031">MKKIQFLGLYLSHFLARYLSRPLPIAGDQKRHLPIIRGRQLAVGVIFLAVVFFLIKVAPGFFPKETVSEGIVGVYSHTNLPSSVANLISKPLVSIDKTGRPQPNLAEKWQVNNNATIYTFSLKKDLYWSDGSKAKSSDIKFNLPDVEVSYPNESTLEFKLADSFTPFPSLLTAPVFKGDSLLGVGGFRVEREERNHGLIKKLLLYPVSGGGLPIVSIRFYPDERTAKTAFELGEVESLIGFPDAVSLQGQPSVEFKRITGFNKLTAIFYNTKDPVLSDKNMRRALSAATPVIDGEEKAKTPVPSLSWAFNSDVKDLLGDHESAKSYLDKVQSGGDSTITLTTVPSLAFLGEKIVRSWKENGIQAVLRVESGIPQNFQALLLSESIPSDPDQYALWHSTQTNTNLSKYSSPRVDKDLEDGRKTGDLEKRKESYLDFQKVLIDDSPATFLYFPKTQVVYRKKVENNLSKILTLQFPQM</sequence>
<dbReference type="InterPro" id="IPR039424">
    <property type="entry name" value="SBP_5"/>
</dbReference>
<evidence type="ECO:0000259" key="5">
    <source>
        <dbReference type="Pfam" id="PF00496"/>
    </source>
</evidence>
<dbReference type="PIRSF" id="PIRSF002741">
    <property type="entry name" value="MppA"/>
    <property type="match status" value="1"/>
</dbReference>
<feature type="transmembrane region" description="Helical" evidence="4">
    <location>
        <begin position="41"/>
        <end position="62"/>
    </location>
</feature>
<evidence type="ECO:0000256" key="3">
    <source>
        <dbReference type="ARBA" id="ARBA00022729"/>
    </source>
</evidence>
<feature type="domain" description="Solute-binding protein family 5" evidence="5">
    <location>
        <begin position="101"/>
        <end position="381"/>
    </location>
</feature>
<comment type="caution">
    <text evidence="6">The sequence shown here is derived from an EMBL/GenBank/DDBJ whole genome shotgun (WGS) entry which is preliminary data.</text>
</comment>
<reference evidence="6 7" key="1">
    <citation type="journal article" date="2015" name="Nature">
        <title>rRNA introns, odd ribosomes, and small enigmatic genomes across a large radiation of phyla.</title>
        <authorList>
            <person name="Brown C.T."/>
            <person name="Hug L.A."/>
            <person name="Thomas B.C."/>
            <person name="Sharon I."/>
            <person name="Castelle C.J."/>
            <person name="Singh A."/>
            <person name="Wilkins M.J."/>
            <person name="Williams K.H."/>
            <person name="Banfield J.F."/>
        </authorList>
    </citation>
    <scope>NUCLEOTIDE SEQUENCE [LARGE SCALE GENOMIC DNA]</scope>
</reference>
<keyword evidence="2" id="KW-0813">Transport</keyword>
<evidence type="ECO:0000313" key="6">
    <source>
        <dbReference type="EMBL" id="KKS70790.1"/>
    </source>
</evidence>
<protein>
    <submittedName>
        <fullName evidence="6">Extracellular solute-binding protein family 5</fullName>
    </submittedName>
</protein>
<dbReference type="PANTHER" id="PTHR30290:SF9">
    <property type="entry name" value="OLIGOPEPTIDE-BINDING PROTEIN APPA"/>
    <property type="match status" value="1"/>
</dbReference>
<proteinExistence type="inferred from homology"/>
<evidence type="ECO:0000256" key="1">
    <source>
        <dbReference type="ARBA" id="ARBA00005695"/>
    </source>
</evidence>
<keyword evidence="4" id="KW-0812">Transmembrane</keyword>
<dbReference type="Pfam" id="PF00496">
    <property type="entry name" value="SBP_bac_5"/>
    <property type="match status" value="1"/>
</dbReference>
<dbReference type="Gene3D" id="3.10.105.10">
    <property type="entry name" value="Dipeptide-binding Protein, Domain 3"/>
    <property type="match status" value="1"/>
</dbReference>
<dbReference type="GO" id="GO:0015833">
    <property type="term" value="P:peptide transport"/>
    <property type="evidence" value="ECO:0007669"/>
    <property type="project" value="TreeGrafter"/>
</dbReference>
<name>A0A0G1BBN5_9BACT</name>
<dbReference type="GO" id="GO:1904680">
    <property type="term" value="F:peptide transmembrane transporter activity"/>
    <property type="evidence" value="ECO:0007669"/>
    <property type="project" value="TreeGrafter"/>
</dbReference>
<dbReference type="Gene3D" id="3.40.190.10">
    <property type="entry name" value="Periplasmic binding protein-like II"/>
    <property type="match status" value="1"/>
</dbReference>
<organism evidence="6 7">
    <name type="scientific">Candidatus Daviesbacteria bacterium GW2011_GWA2_42_7</name>
    <dbReference type="NCBI Taxonomy" id="1618425"/>
    <lineage>
        <taxon>Bacteria</taxon>
        <taxon>Candidatus Daviesiibacteriota</taxon>
    </lineage>
</organism>
<dbReference type="GO" id="GO:0043190">
    <property type="term" value="C:ATP-binding cassette (ABC) transporter complex"/>
    <property type="evidence" value="ECO:0007669"/>
    <property type="project" value="InterPro"/>
</dbReference>
<keyword evidence="4" id="KW-0472">Membrane</keyword>
<keyword evidence="3" id="KW-0732">Signal</keyword>
<dbReference type="Proteomes" id="UP000034785">
    <property type="component" value="Unassembled WGS sequence"/>
</dbReference>
<comment type="similarity">
    <text evidence="1">Belongs to the bacterial solute-binding protein 5 family.</text>
</comment>
<accession>A0A0G1BBN5</accession>
<dbReference type="AlphaFoldDB" id="A0A0G1BBN5"/>
<dbReference type="EMBL" id="LCEJ01000013">
    <property type="protein sequence ID" value="KKS70790.1"/>
    <property type="molecule type" value="Genomic_DNA"/>
</dbReference>
<gene>
    <name evidence="6" type="ORF">UV41_C0013G0010</name>
</gene>
<keyword evidence="4" id="KW-1133">Transmembrane helix</keyword>
<dbReference type="PANTHER" id="PTHR30290">
    <property type="entry name" value="PERIPLASMIC BINDING COMPONENT OF ABC TRANSPORTER"/>
    <property type="match status" value="1"/>
</dbReference>
<dbReference type="InterPro" id="IPR000914">
    <property type="entry name" value="SBP_5_dom"/>
</dbReference>
<dbReference type="SUPFAM" id="SSF53850">
    <property type="entry name" value="Periplasmic binding protein-like II"/>
    <property type="match status" value="1"/>
</dbReference>